<accession>A0ABD2PL82</accession>
<dbReference type="Proteomes" id="UP001626550">
    <property type="component" value="Unassembled WGS sequence"/>
</dbReference>
<gene>
    <name evidence="1" type="ORF">Ciccas_013237</name>
</gene>
<evidence type="ECO:0000313" key="2">
    <source>
        <dbReference type="Proteomes" id="UP001626550"/>
    </source>
</evidence>
<organism evidence="1 2">
    <name type="scientific">Cichlidogyrus casuarinus</name>
    <dbReference type="NCBI Taxonomy" id="1844966"/>
    <lineage>
        <taxon>Eukaryota</taxon>
        <taxon>Metazoa</taxon>
        <taxon>Spiralia</taxon>
        <taxon>Lophotrochozoa</taxon>
        <taxon>Platyhelminthes</taxon>
        <taxon>Monogenea</taxon>
        <taxon>Monopisthocotylea</taxon>
        <taxon>Dactylogyridea</taxon>
        <taxon>Ancyrocephalidae</taxon>
        <taxon>Cichlidogyrus</taxon>
    </lineage>
</organism>
<keyword evidence="2" id="KW-1185">Reference proteome</keyword>
<dbReference type="EMBL" id="JBJKFK010005602">
    <property type="protein sequence ID" value="KAL3308235.1"/>
    <property type="molecule type" value="Genomic_DNA"/>
</dbReference>
<sequence length="124" mass="14520">MVGPEEYEKFKNFFYPASVTAADTKYADVLASLKKCFSMRKSEFQLRLDCFEIEDTAFGDDRIRYLGHINELVRLSKLNEMSNEQFACLMYIKGIRGRDAADIRSKRSLQLRYTRLQKMSDYAT</sequence>
<name>A0ABD2PL82_9PLAT</name>
<evidence type="ECO:0000313" key="1">
    <source>
        <dbReference type="EMBL" id="KAL3308235.1"/>
    </source>
</evidence>
<dbReference type="AlphaFoldDB" id="A0ABD2PL82"/>
<proteinExistence type="predicted"/>
<reference evidence="1 2" key="1">
    <citation type="submission" date="2024-11" db="EMBL/GenBank/DDBJ databases">
        <title>Adaptive evolution of stress response genes in parasites aligns with host niche diversity.</title>
        <authorList>
            <person name="Hahn C."/>
            <person name="Resl P."/>
        </authorList>
    </citation>
    <scope>NUCLEOTIDE SEQUENCE [LARGE SCALE GENOMIC DNA]</scope>
    <source>
        <strain evidence="1">EGGRZ-B1_66</strain>
        <tissue evidence="1">Body</tissue>
    </source>
</reference>
<protein>
    <submittedName>
        <fullName evidence="1">Uncharacterized protein</fullName>
    </submittedName>
</protein>
<comment type="caution">
    <text evidence="1">The sequence shown here is derived from an EMBL/GenBank/DDBJ whole genome shotgun (WGS) entry which is preliminary data.</text>
</comment>